<comment type="caution">
    <text evidence="1">The sequence shown here is derived from an EMBL/GenBank/DDBJ whole genome shotgun (WGS) entry which is preliminary data.</text>
</comment>
<sequence length="172" mass="18940">MSSLLICLRKPASAILGCSKRIIKNTTYCFHSKGLTLNKSHLTTIFQATENPPLFIEKLSTKGFSIAGGLQVDSSILIINGFPFKWALKEKDLNESNLIESLAVFEVVRPKPELVLFGFGKKPLPLPPKVNQYLNSLGIQTDTMNTRNAASTYNVLIEEGRLVSACLLPFAN</sequence>
<keyword evidence="2" id="KW-1185">Reference proteome</keyword>
<accession>A0ACC2T8F5</accession>
<dbReference type="Proteomes" id="UP001165960">
    <property type="component" value="Unassembled WGS sequence"/>
</dbReference>
<gene>
    <name evidence="1" type="ORF">DSO57_1002533</name>
</gene>
<evidence type="ECO:0000313" key="2">
    <source>
        <dbReference type="Proteomes" id="UP001165960"/>
    </source>
</evidence>
<proteinExistence type="predicted"/>
<organism evidence="1 2">
    <name type="scientific">Entomophthora muscae</name>
    <dbReference type="NCBI Taxonomy" id="34485"/>
    <lineage>
        <taxon>Eukaryota</taxon>
        <taxon>Fungi</taxon>
        <taxon>Fungi incertae sedis</taxon>
        <taxon>Zoopagomycota</taxon>
        <taxon>Entomophthoromycotina</taxon>
        <taxon>Entomophthoromycetes</taxon>
        <taxon>Entomophthorales</taxon>
        <taxon>Entomophthoraceae</taxon>
        <taxon>Entomophthora</taxon>
    </lineage>
</organism>
<dbReference type="EMBL" id="QTSX02003556">
    <property type="protein sequence ID" value="KAJ9070903.1"/>
    <property type="molecule type" value="Genomic_DNA"/>
</dbReference>
<reference evidence="1" key="1">
    <citation type="submission" date="2022-04" db="EMBL/GenBank/DDBJ databases">
        <title>Genome of the entomopathogenic fungus Entomophthora muscae.</title>
        <authorList>
            <person name="Elya C."/>
            <person name="Lovett B.R."/>
            <person name="Lee E."/>
            <person name="Macias A.M."/>
            <person name="Hajek A.E."/>
            <person name="De Bivort B.L."/>
            <person name="Kasson M.T."/>
            <person name="De Fine Licht H.H."/>
            <person name="Stajich J.E."/>
        </authorList>
    </citation>
    <scope>NUCLEOTIDE SEQUENCE</scope>
    <source>
        <strain evidence="1">Berkeley</strain>
    </source>
</reference>
<evidence type="ECO:0000313" key="1">
    <source>
        <dbReference type="EMBL" id="KAJ9070903.1"/>
    </source>
</evidence>
<name>A0ACC2T8F5_9FUNG</name>
<protein>
    <submittedName>
        <fullName evidence="1">Uncharacterized protein</fullName>
    </submittedName>
</protein>